<dbReference type="RefSeq" id="WP_205262381.1">
    <property type="nucleotide sequence ID" value="NZ_JAERWK010000026.1"/>
</dbReference>
<reference evidence="2" key="1">
    <citation type="submission" date="2021-01" db="EMBL/GenBank/DDBJ databases">
        <title>YIM 132084 draft genome.</title>
        <authorList>
            <person name="An D."/>
        </authorList>
    </citation>
    <scope>NUCLEOTIDE SEQUENCE</scope>
    <source>
        <strain evidence="2">YIM 132084</strain>
    </source>
</reference>
<dbReference type="InterPro" id="IPR029068">
    <property type="entry name" value="Glyas_Bleomycin-R_OHBP_Dase"/>
</dbReference>
<dbReference type="Pfam" id="PF22677">
    <property type="entry name" value="Ble-like_N"/>
    <property type="match status" value="1"/>
</dbReference>
<dbReference type="SUPFAM" id="SSF54593">
    <property type="entry name" value="Glyoxalase/Bleomycin resistance protein/Dihydroxybiphenyl dioxygenase"/>
    <property type="match status" value="1"/>
</dbReference>
<organism evidence="2 3">
    <name type="scientific">Nakamurella leprariae</name>
    <dbReference type="NCBI Taxonomy" id="2803911"/>
    <lineage>
        <taxon>Bacteria</taxon>
        <taxon>Bacillati</taxon>
        <taxon>Actinomycetota</taxon>
        <taxon>Actinomycetes</taxon>
        <taxon>Nakamurellales</taxon>
        <taxon>Nakamurellaceae</taxon>
        <taxon>Nakamurella</taxon>
    </lineage>
</organism>
<evidence type="ECO:0000313" key="3">
    <source>
        <dbReference type="Proteomes" id="UP000663792"/>
    </source>
</evidence>
<dbReference type="EMBL" id="JAERWK010000026">
    <property type="protein sequence ID" value="MBM9469419.1"/>
    <property type="molecule type" value="Genomic_DNA"/>
</dbReference>
<evidence type="ECO:0000313" key="2">
    <source>
        <dbReference type="EMBL" id="MBM9469419.1"/>
    </source>
</evidence>
<proteinExistence type="predicted"/>
<name>A0A939C3H4_9ACTN</name>
<dbReference type="InterPro" id="IPR037523">
    <property type="entry name" value="VOC_core"/>
</dbReference>
<dbReference type="AlphaFoldDB" id="A0A939C3H4"/>
<sequence>MATSSIYVNLPVAELERSKRFFTGLGYRVEPSMTDTNAACIAISDSIFVMLLVHPFFANFTSKRIADTSATAAAILCLSTDERAEVDELVDRALAGGGSRSADPMDQGWLYCRSFQDPDGHLWEVIWTDPAGPSRC</sequence>
<dbReference type="Gene3D" id="3.10.180.10">
    <property type="entry name" value="2,3-Dihydroxybiphenyl 1,2-Dioxygenase, domain 1"/>
    <property type="match status" value="1"/>
</dbReference>
<dbReference type="Proteomes" id="UP000663792">
    <property type="component" value="Unassembled WGS sequence"/>
</dbReference>
<dbReference type="InterPro" id="IPR053863">
    <property type="entry name" value="Glyoxy/Ble-like_N"/>
</dbReference>
<dbReference type="PANTHER" id="PTHR36503:SF2">
    <property type="entry name" value="BLR2408 PROTEIN"/>
    <property type="match status" value="1"/>
</dbReference>
<keyword evidence="3" id="KW-1185">Reference proteome</keyword>
<dbReference type="PANTHER" id="PTHR36503">
    <property type="entry name" value="BLR2520 PROTEIN"/>
    <property type="match status" value="1"/>
</dbReference>
<gene>
    <name evidence="2" type="ORF">JL106_19195</name>
</gene>
<dbReference type="PROSITE" id="PS51819">
    <property type="entry name" value="VOC"/>
    <property type="match status" value="1"/>
</dbReference>
<evidence type="ECO:0000259" key="1">
    <source>
        <dbReference type="PROSITE" id="PS51819"/>
    </source>
</evidence>
<comment type="caution">
    <text evidence="2">The sequence shown here is derived from an EMBL/GenBank/DDBJ whole genome shotgun (WGS) entry which is preliminary data.</text>
</comment>
<protein>
    <submittedName>
        <fullName evidence="2">Glyoxalase</fullName>
    </submittedName>
</protein>
<feature type="domain" description="VOC" evidence="1">
    <location>
        <begin position="4"/>
        <end position="128"/>
    </location>
</feature>
<accession>A0A939C3H4</accession>